<dbReference type="Proteomes" id="UP000828048">
    <property type="component" value="Chromosome 11"/>
</dbReference>
<sequence length="921" mass="100495">MDLVASCKKKLSHFQLKELKDVLTQLGVSKQGKKQDLMDRILDLLSDEASMIRGLAKKKFIGRERVADVIDHAYRKLQCAAANSTSTNGENSLEINVVKPKEEVVDPLYSEKKIRCPCGSSLSTEYMIQCADPQCLVFQHICCVIIQEEYSEGIPPIPTRFYCEICRIHRADPFWVTVEHLLSPVKLITTNNAADGTNPLQNVKRTFQLTRAEMALLENNEYDVQAWCILLNDEVPFRMQWPLFADLKVNGIPVRTVKRPGSQQLGANGRDDGPMIAVYLSGNIDQISLSGCDPRSFCLGVRLVKRRTIQQILSMILEEKNGEPFEDALARVRCCIRGGMVTENGDSDSDLEVIADIFTVSLRCPMSGCRIKTAGRFKPCAHMGCFDLQTFVQLNQHSKKWQCPICLKNYSLDDITVDPYFDRIAKMVQDCREDVTEIDVKPDGSWRVKSGYQFKHLEQWHLPDGSICVSRSEVSETLEASRHLNEEGNARHINANNSRSPRDMQSTCRNQLGEHFGNDSHNVIIMSSSSSESCRDDGDCSVKKDCTINSNPCNMDTTDKNMSRDTDAWLGNFGIIVISDSEEDSANLTCPDTLRVTQPVNYGGHSFPAPPTCLNAALDAGVSSSLGLSSSESCRDDGDCSGHSFPATPTCLNAALDAGVSSSLGLSSSESCRDDGDCSVNKDCTINSNPCNMDTTDKNMSRDTKNMSRDTDAWLGDIGIIVISDSEEDSANLTCPDTLRVTQPVNYGGHSFPAPPTCLNAALDAGVSSSLGLFNNIGNGFEKSHPAALGSQLQPFQTDNISDTAIDLDYTPVTFSAPIDDHPLTSKCSTDSDARVFGSSNTKAIDSMESSDIGGGNLTSLGLGHGGGDAVAGIHVEPTTSNGLDLVNQLDSNEALLPPSVHDEIRCMQGVVGTMYSLLVV</sequence>
<comment type="caution">
    <text evidence="1">The sequence shown here is derived from an EMBL/GenBank/DDBJ whole genome shotgun (WGS) entry which is preliminary data.</text>
</comment>
<name>A0ACB7YQ16_9ERIC</name>
<gene>
    <name evidence="1" type="ORF">Vadar_026544</name>
</gene>
<proteinExistence type="predicted"/>
<evidence type="ECO:0000313" key="2">
    <source>
        <dbReference type="Proteomes" id="UP000828048"/>
    </source>
</evidence>
<dbReference type="EMBL" id="CM037161">
    <property type="protein sequence ID" value="KAH7855588.1"/>
    <property type="molecule type" value="Genomic_DNA"/>
</dbReference>
<accession>A0ACB7YQ16</accession>
<protein>
    <submittedName>
        <fullName evidence="1">Uncharacterized protein</fullName>
    </submittedName>
</protein>
<keyword evidence="2" id="KW-1185">Reference proteome</keyword>
<reference evidence="1 2" key="1">
    <citation type="journal article" date="2021" name="Hortic Res">
        <title>High-quality reference genome and annotation aids understanding of berry development for evergreen blueberry (Vaccinium darrowii).</title>
        <authorList>
            <person name="Yu J."/>
            <person name="Hulse-Kemp A.M."/>
            <person name="Babiker E."/>
            <person name="Staton M."/>
        </authorList>
    </citation>
    <scope>NUCLEOTIDE SEQUENCE [LARGE SCALE GENOMIC DNA]</scope>
    <source>
        <strain evidence="2">cv. NJ 8807/NJ 8810</strain>
        <tissue evidence="1">Young leaf</tissue>
    </source>
</reference>
<evidence type="ECO:0000313" key="1">
    <source>
        <dbReference type="EMBL" id="KAH7855588.1"/>
    </source>
</evidence>
<organism evidence="1 2">
    <name type="scientific">Vaccinium darrowii</name>
    <dbReference type="NCBI Taxonomy" id="229202"/>
    <lineage>
        <taxon>Eukaryota</taxon>
        <taxon>Viridiplantae</taxon>
        <taxon>Streptophyta</taxon>
        <taxon>Embryophyta</taxon>
        <taxon>Tracheophyta</taxon>
        <taxon>Spermatophyta</taxon>
        <taxon>Magnoliopsida</taxon>
        <taxon>eudicotyledons</taxon>
        <taxon>Gunneridae</taxon>
        <taxon>Pentapetalae</taxon>
        <taxon>asterids</taxon>
        <taxon>Ericales</taxon>
        <taxon>Ericaceae</taxon>
        <taxon>Vaccinioideae</taxon>
        <taxon>Vaccinieae</taxon>
        <taxon>Vaccinium</taxon>
    </lineage>
</organism>